<reference evidence="1 2" key="1">
    <citation type="submission" date="2014-06" db="EMBL/GenBank/DDBJ databases">
        <authorList>
            <person name="Swart Estienne"/>
        </authorList>
    </citation>
    <scope>NUCLEOTIDE SEQUENCE [LARGE SCALE GENOMIC DNA]</scope>
    <source>
        <strain evidence="1 2">130c</strain>
    </source>
</reference>
<dbReference type="Proteomes" id="UP000039865">
    <property type="component" value="Unassembled WGS sequence"/>
</dbReference>
<protein>
    <submittedName>
        <fullName evidence="1">Uncharacterized protein</fullName>
    </submittedName>
</protein>
<evidence type="ECO:0000313" key="2">
    <source>
        <dbReference type="Proteomes" id="UP000039865"/>
    </source>
</evidence>
<dbReference type="InParanoid" id="A0A078B4M2"/>
<evidence type="ECO:0000313" key="1">
    <source>
        <dbReference type="EMBL" id="CDW89221.1"/>
    </source>
</evidence>
<sequence length="54" mass="6181">MVGTITLIRRLVLGMLINLRFVRDFILEAYKDTLAKDKFILLSLIGLEAPIQSF</sequence>
<gene>
    <name evidence="1" type="primary">Contig906.g986</name>
    <name evidence="1" type="ORF">STYLEM_18352</name>
</gene>
<dbReference type="EMBL" id="CCKQ01017347">
    <property type="protein sequence ID" value="CDW89221.1"/>
    <property type="molecule type" value="Genomic_DNA"/>
</dbReference>
<name>A0A078B4M2_STYLE</name>
<organism evidence="1 2">
    <name type="scientific">Stylonychia lemnae</name>
    <name type="common">Ciliate</name>
    <dbReference type="NCBI Taxonomy" id="5949"/>
    <lineage>
        <taxon>Eukaryota</taxon>
        <taxon>Sar</taxon>
        <taxon>Alveolata</taxon>
        <taxon>Ciliophora</taxon>
        <taxon>Intramacronucleata</taxon>
        <taxon>Spirotrichea</taxon>
        <taxon>Stichotrichia</taxon>
        <taxon>Sporadotrichida</taxon>
        <taxon>Oxytrichidae</taxon>
        <taxon>Stylonychinae</taxon>
        <taxon>Stylonychia</taxon>
    </lineage>
</organism>
<dbReference type="AlphaFoldDB" id="A0A078B4M2"/>
<proteinExistence type="predicted"/>
<keyword evidence="2" id="KW-1185">Reference proteome</keyword>
<accession>A0A078B4M2</accession>